<evidence type="ECO:0000256" key="9">
    <source>
        <dbReference type="ARBA" id="ARBA00022989"/>
    </source>
</evidence>
<name>A0A9Q1GWL3_9CARY</name>
<dbReference type="FunFam" id="3.80.10.10:FF:000213">
    <property type="entry name" value="Tyrosine-sulfated glycopeptide receptor 1"/>
    <property type="match status" value="1"/>
</dbReference>
<evidence type="ECO:0000256" key="2">
    <source>
        <dbReference type="ARBA" id="ARBA00004479"/>
    </source>
</evidence>
<evidence type="ECO:0000256" key="5">
    <source>
        <dbReference type="ARBA" id="ARBA00022614"/>
    </source>
</evidence>
<dbReference type="OrthoDB" id="676979at2759"/>
<protein>
    <recommendedName>
        <fullName evidence="15">Receptor-like protein 12</fullName>
    </recommendedName>
</protein>
<keyword evidence="11" id="KW-0675">Receptor</keyword>
<dbReference type="Pfam" id="PF13855">
    <property type="entry name" value="LRR_8"/>
    <property type="match status" value="2"/>
</dbReference>
<keyword evidence="5" id="KW-0433">Leucine-rich repeat</keyword>
<reference evidence="13" key="1">
    <citation type="submission" date="2022-04" db="EMBL/GenBank/DDBJ databases">
        <title>Carnegiea gigantea Genome sequencing and assembly v2.</title>
        <authorList>
            <person name="Copetti D."/>
            <person name="Sanderson M.J."/>
            <person name="Burquez A."/>
            <person name="Wojciechowski M.F."/>
        </authorList>
    </citation>
    <scope>NUCLEOTIDE SEQUENCE</scope>
    <source>
        <strain evidence="13">SGP5-SGP5p</strain>
        <tissue evidence="13">Aerial part</tissue>
    </source>
</reference>
<keyword evidence="4" id="KW-1003">Cell membrane</keyword>
<evidence type="ECO:0000256" key="8">
    <source>
        <dbReference type="ARBA" id="ARBA00022737"/>
    </source>
</evidence>
<keyword evidence="12" id="KW-0325">Glycoprotein</keyword>
<accession>A0A9Q1GWL3</accession>
<dbReference type="PANTHER" id="PTHR48061">
    <property type="entry name" value="LEUCINE-RICH REPEAT RECEPTOR PROTEIN KINASE EMS1-LIKE-RELATED"/>
    <property type="match status" value="1"/>
</dbReference>
<evidence type="ECO:0008006" key="15">
    <source>
        <dbReference type="Google" id="ProtNLM"/>
    </source>
</evidence>
<comment type="similarity">
    <text evidence="3">Belongs to the RLP family.</text>
</comment>
<comment type="caution">
    <text evidence="13">The sequence shown here is derived from an EMBL/GenBank/DDBJ whole genome shotgun (WGS) entry which is preliminary data.</text>
</comment>
<comment type="subcellular location">
    <subcellularLocation>
        <location evidence="1">Cell membrane</location>
    </subcellularLocation>
    <subcellularLocation>
        <location evidence="2">Membrane</location>
        <topology evidence="2">Single-pass type I membrane protein</topology>
    </subcellularLocation>
</comment>
<keyword evidence="6" id="KW-0812">Transmembrane</keyword>
<evidence type="ECO:0000313" key="13">
    <source>
        <dbReference type="EMBL" id="KAJ8425873.1"/>
    </source>
</evidence>
<dbReference type="FunFam" id="3.80.10.10:FF:000041">
    <property type="entry name" value="LRR receptor-like serine/threonine-protein kinase ERECTA"/>
    <property type="match status" value="3"/>
</dbReference>
<keyword evidence="7" id="KW-0732">Signal</keyword>
<dbReference type="EMBL" id="JAKOGI010001385">
    <property type="protein sequence ID" value="KAJ8425873.1"/>
    <property type="molecule type" value="Genomic_DNA"/>
</dbReference>
<evidence type="ECO:0000256" key="12">
    <source>
        <dbReference type="ARBA" id="ARBA00023180"/>
    </source>
</evidence>
<organism evidence="13 14">
    <name type="scientific">Carnegiea gigantea</name>
    <dbReference type="NCBI Taxonomy" id="171969"/>
    <lineage>
        <taxon>Eukaryota</taxon>
        <taxon>Viridiplantae</taxon>
        <taxon>Streptophyta</taxon>
        <taxon>Embryophyta</taxon>
        <taxon>Tracheophyta</taxon>
        <taxon>Spermatophyta</taxon>
        <taxon>Magnoliopsida</taxon>
        <taxon>eudicotyledons</taxon>
        <taxon>Gunneridae</taxon>
        <taxon>Pentapetalae</taxon>
        <taxon>Caryophyllales</taxon>
        <taxon>Cactineae</taxon>
        <taxon>Cactaceae</taxon>
        <taxon>Cactoideae</taxon>
        <taxon>Echinocereeae</taxon>
        <taxon>Carnegiea</taxon>
    </lineage>
</organism>
<dbReference type="AlphaFoldDB" id="A0A9Q1GWL3"/>
<gene>
    <name evidence="13" type="ORF">Cgig2_033146</name>
</gene>
<evidence type="ECO:0000256" key="6">
    <source>
        <dbReference type="ARBA" id="ARBA00022692"/>
    </source>
</evidence>
<proteinExistence type="inferred from homology"/>
<evidence type="ECO:0000313" key="14">
    <source>
        <dbReference type="Proteomes" id="UP001153076"/>
    </source>
</evidence>
<sequence>MTVQVAPKKEPDVPLGCPSPTFAHFVVVKLHQYKIHSKNQPIYIKDHSAPTHAMVCWQCHKYLLFLPCSAHVFLLPALAHSPSSVRPSCPDHGRSGLLHFKQPFLIYCTASSSSYAYPKKNDVTTRVIPENKKSCSAHVFSLPALAYSPSSVRPSCPDHERLSVLNLSYNADILTGNRLRLKDPSLERLVRNLSHLTYLNLRSVDISSSVPTILTSLTSLEYLSLAESNLCGQFPSSIFGLPHLEFLDLCRNYALEGFLPEFQPNSRLRKIFVCMTAFSGEVPPSVGRLAHLETLGLSDSGFSGSIPSSLGNLTELTGLDLSDSGLSGQIPFSLANLTQLEILGLSDVSLDGRQQLHSLLFNLNKLEFLSLTGMNLATEIPSFISNLTRLERLDLSENQLIGQIPPWLMNQTRLKFLLLHENHLKGPIPQEISQLENLEVLDFSYSGDLQGNFNPFFKLQFLRVLVLDGVNLAFPEDIATNKSYPKLKVLSLVSCNLAEFPQFLSSQDDLEVLDVSHNQIHGLIPQRFLNISRESLLALDLSQNFLTAFEHPVKMLPWNYLKNFYFSGNQLQGSLPIPPTSMQIYQVSNNRLVGSIPQQICHASSLKYLDISNNELSGQIPGCISELASSLVMLNLRGNNFHGIIPRSYPKSCKLKMINLSQNQLEGRIPRSLVNCVMLVVLDIGQNRVNDTFPSWLESLPNFQVLVLRHNNFHGSIRDRSKIRGHFQSLRIIDLSHNFHTGDLPYEFLQIWDAMKIAKEGQSNTSGTVIELDVTIAGVLLVIPLEYNYSIIIANKGNDILYTRILSVFRVIDFSSNNFTGGIPDSIGKLRGLQALNLSNNNLEGRIPSSLSNIIDLESLDLSMNMLSGGIPQELTKLTFLEVFNVSHNLLVGPIPQGRQFDAFDNSSYVENPGLCGSLVSKKCRNTHEAPSTPPIVTTNQEEDSDVIDWVIRALGYISGFAVGCAIGKYFTDRNHKWFVETFGRRKNRRLRTTLQGAPRHRSN</sequence>
<evidence type="ECO:0000256" key="11">
    <source>
        <dbReference type="ARBA" id="ARBA00023170"/>
    </source>
</evidence>
<keyword evidence="14" id="KW-1185">Reference proteome</keyword>
<evidence type="ECO:0000256" key="7">
    <source>
        <dbReference type="ARBA" id="ARBA00022729"/>
    </source>
</evidence>
<keyword evidence="10" id="KW-0472">Membrane</keyword>
<evidence type="ECO:0000256" key="4">
    <source>
        <dbReference type="ARBA" id="ARBA00022475"/>
    </source>
</evidence>
<dbReference type="SUPFAM" id="SSF52058">
    <property type="entry name" value="L domain-like"/>
    <property type="match status" value="1"/>
</dbReference>
<dbReference type="PROSITE" id="PS51450">
    <property type="entry name" value="LRR"/>
    <property type="match status" value="1"/>
</dbReference>
<evidence type="ECO:0000256" key="1">
    <source>
        <dbReference type="ARBA" id="ARBA00004236"/>
    </source>
</evidence>
<dbReference type="InterPro" id="IPR001611">
    <property type="entry name" value="Leu-rich_rpt"/>
</dbReference>
<dbReference type="PANTHER" id="PTHR48061:SF12">
    <property type="entry name" value="DISEASE RESISTANCE LIKE PROTEIN"/>
    <property type="match status" value="1"/>
</dbReference>
<dbReference type="InterPro" id="IPR046956">
    <property type="entry name" value="RLP23-like"/>
</dbReference>
<dbReference type="Proteomes" id="UP001153076">
    <property type="component" value="Unassembled WGS sequence"/>
</dbReference>
<dbReference type="GO" id="GO:0005886">
    <property type="term" value="C:plasma membrane"/>
    <property type="evidence" value="ECO:0007669"/>
    <property type="project" value="UniProtKB-SubCell"/>
</dbReference>
<keyword evidence="9" id="KW-1133">Transmembrane helix</keyword>
<dbReference type="InterPro" id="IPR032675">
    <property type="entry name" value="LRR_dom_sf"/>
</dbReference>
<evidence type="ECO:0000256" key="3">
    <source>
        <dbReference type="ARBA" id="ARBA00009592"/>
    </source>
</evidence>
<dbReference type="Pfam" id="PF00560">
    <property type="entry name" value="LRR_1"/>
    <property type="match status" value="7"/>
</dbReference>
<dbReference type="Gene3D" id="3.80.10.10">
    <property type="entry name" value="Ribonuclease Inhibitor"/>
    <property type="match status" value="3"/>
</dbReference>
<evidence type="ECO:0000256" key="10">
    <source>
        <dbReference type="ARBA" id="ARBA00023136"/>
    </source>
</evidence>
<dbReference type="PRINTS" id="PR00019">
    <property type="entry name" value="LEURICHRPT"/>
</dbReference>
<keyword evidence="8" id="KW-0677">Repeat</keyword>
<dbReference type="SUPFAM" id="SSF52047">
    <property type="entry name" value="RNI-like"/>
    <property type="match status" value="1"/>
</dbReference>